<dbReference type="Proteomes" id="UP000281553">
    <property type="component" value="Unassembled WGS sequence"/>
</dbReference>
<feature type="region of interest" description="Disordered" evidence="1">
    <location>
        <begin position="72"/>
        <end position="116"/>
    </location>
</feature>
<gene>
    <name evidence="2" type="ORF">DILT_LOCUS9964</name>
</gene>
<reference evidence="2 3" key="1">
    <citation type="submission" date="2018-11" db="EMBL/GenBank/DDBJ databases">
        <authorList>
            <consortium name="Pathogen Informatics"/>
        </authorList>
    </citation>
    <scope>NUCLEOTIDE SEQUENCE [LARGE SCALE GENOMIC DNA]</scope>
</reference>
<name>A0A3P7LT48_DIBLA</name>
<keyword evidence="3" id="KW-1185">Reference proteome</keyword>
<dbReference type="AlphaFoldDB" id="A0A3P7LT48"/>
<organism evidence="2 3">
    <name type="scientific">Dibothriocephalus latus</name>
    <name type="common">Fish tapeworm</name>
    <name type="synonym">Diphyllobothrium latum</name>
    <dbReference type="NCBI Taxonomy" id="60516"/>
    <lineage>
        <taxon>Eukaryota</taxon>
        <taxon>Metazoa</taxon>
        <taxon>Spiralia</taxon>
        <taxon>Lophotrochozoa</taxon>
        <taxon>Platyhelminthes</taxon>
        <taxon>Cestoda</taxon>
        <taxon>Eucestoda</taxon>
        <taxon>Diphyllobothriidea</taxon>
        <taxon>Diphyllobothriidae</taxon>
        <taxon>Dibothriocephalus</taxon>
    </lineage>
</organism>
<dbReference type="SUPFAM" id="SSF158702">
    <property type="entry name" value="Sec63 N-terminal domain-like"/>
    <property type="match status" value="1"/>
</dbReference>
<feature type="compositionally biased region" description="Low complexity" evidence="1">
    <location>
        <begin position="72"/>
        <end position="82"/>
    </location>
</feature>
<accession>A0A3P7LT48</accession>
<evidence type="ECO:0000313" key="3">
    <source>
        <dbReference type="Proteomes" id="UP000281553"/>
    </source>
</evidence>
<evidence type="ECO:0000313" key="2">
    <source>
        <dbReference type="EMBL" id="VDN14133.1"/>
    </source>
</evidence>
<evidence type="ECO:0000256" key="1">
    <source>
        <dbReference type="SAM" id="MobiDB-lite"/>
    </source>
</evidence>
<dbReference type="EMBL" id="UYRU01058356">
    <property type="protein sequence ID" value="VDN14133.1"/>
    <property type="molecule type" value="Genomic_DNA"/>
</dbReference>
<protein>
    <submittedName>
        <fullName evidence="2">Uncharacterized protein</fullName>
    </submittedName>
</protein>
<dbReference type="Gene3D" id="1.10.150.20">
    <property type="entry name" value="5' to 3' exonuclease, C-terminal subdomain"/>
    <property type="match status" value="1"/>
</dbReference>
<dbReference type="OrthoDB" id="6285142at2759"/>
<sequence>MSTRARQLFAAGFKTVDEIAASEPSALVSALAPLLSHKAAKDIVQAARMILADKVDSINREAADIAKLFAPSTVSSTDDSSSGGKAMSPETSTFEASDNALKDRGAQEDEDEDLFA</sequence>
<proteinExistence type="predicted"/>